<keyword evidence="1" id="KW-0472">Membrane</keyword>
<name>A0ABY7MVY3_9BRAD</name>
<protein>
    <submittedName>
        <fullName evidence="2">FixH family protein</fullName>
    </submittedName>
</protein>
<evidence type="ECO:0000313" key="3">
    <source>
        <dbReference type="Proteomes" id="UP001179614"/>
    </source>
</evidence>
<evidence type="ECO:0000256" key="1">
    <source>
        <dbReference type="SAM" id="Phobius"/>
    </source>
</evidence>
<accession>A0ABY7MVY3</accession>
<dbReference type="EMBL" id="CP089391">
    <property type="protein sequence ID" value="WBL80762.1"/>
    <property type="molecule type" value="Genomic_DNA"/>
</dbReference>
<keyword evidence="1" id="KW-0812">Transmembrane</keyword>
<sequence>MATKPLTGTKVFLMLVAFFGLVIGVNVTMMKLAIATLPGTDVDSPYAAGLAYDREISAAQDQAARNWQVSAHIERRADGAATLQVDARDANGRPMSGLKFGGRLERPTDKRADLQIELSEAGIGVYRGNAATVAPGQWDLVIEGDARGMRVFLSRNRVILN</sequence>
<reference evidence="2" key="1">
    <citation type="submission" date="2021-12" db="EMBL/GenBank/DDBJ databases">
        <title>Bradyrhizobium xenonodulans sp. nov.</title>
        <authorList>
            <person name="Claassens R."/>
            <person name="Venter S.N."/>
            <person name="Beukes C.W."/>
            <person name="Stepkowski T."/>
            <person name="Steenkamp E.T."/>
        </authorList>
    </citation>
    <scope>NUCLEOTIDE SEQUENCE</scope>
    <source>
        <strain evidence="2">14AB</strain>
    </source>
</reference>
<dbReference type="InterPro" id="IPR008620">
    <property type="entry name" value="FixH"/>
</dbReference>
<dbReference type="RefSeq" id="WP_270168296.1">
    <property type="nucleotide sequence ID" value="NZ_CP089391.1"/>
</dbReference>
<keyword evidence="1" id="KW-1133">Transmembrane helix</keyword>
<dbReference type="PIRSF" id="PIRSF011386">
    <property type="entry name" value="FixH"/>
    <property type="match status" value="1"/>
</dbReference>
<organism evidence="2 3">
    <name type="scientific">Bradyrhizobium xenonodulans</name>
    <dbReference type="NCBI Taxonomy" id="2736875"/>
    <lineage>
        <taxon>Bacteria</taxon>
        <taxon>Pseudomonadati</taxon>
        <taxon>Pseudomonadota</taxon>
        <taxon>Alphaproteobacteria</taxon>
        <taxon>Hyphomicrobiales</taxon>
        <taxon>Nitrobacteraceae</taxon>
        <taxon>Bradyrhizobium</taxon>
    </lineage>
</organism>
<dbReference type="InterPro" id="IPR018037">
    <property type="entry name" value="FixH_proteobacterial"/>
</dbReference>
<proteinExistence type="predicted"/>
<gene>
    <name evidence="2" type="ORF">I3J27_10185</name>
</gene>
<dbReference type="Pfam" id="PF05751">
    <property type="entry name" value="FixH"/>
    <property type="match status" value="1"/>
</dbReference>
<keyword evidence="3" id="KW-1185">Reference proteome</keyword>
<evidence type="ECO:0000313" key="2">
    <source>
        <dbReference type="EMBL" id="WBL80762.1"/>
    </source>
</evidence>
<feature type="transmembrane region" description="Helical" evidence="1">
    <location>
        <begin position="12"/>
        <end position="34"/>
    </location>
</feature>
<dbReference type="Proteomes" id="UP001179614">
    <property type="component" value="Chromosome"/>
</dbReference>